<name>A0A7W8G6W7_9SPIR</name>
<reference evidence="3 4" key="1">
    <citation type="submission" date="2020-08" db="EMBL/GenBank/DDBJ databases">
        <title>Genomic Encyclopedia of Type Strains, Phase IV (KMG-IV): sequencing the most valuable type-strain genomes for metagenomic binning, comparative biology and taxonomic classification.</title>
        <authorList>
            <person name="Goeker M."/>
        </authorList>
    </citation>
    <scope>NUCLEOTIDE SEQUENCE [LARGE SCALE GENOMIC DNA]</scope>
    <source>
        <strain evidence="3 4">DSM 103462</strain>
    </source>
</reference>
<keyword evidence="4" id="KW-1185">Reference proteome</keyword>
<organism evidence="3 4">
    <name type="scientific">Treponema ruminis</name>
    <dbReference type="NCBI Taxonomy" id="744515"/>
    <lineage>
        <taxon>Bacteria</taxon>
        <taxon>Pseudomonadati</taxon>
        <taxon>Spirochaetota</taxon>
        <taxon>Spirochaetia</taxon>
        <taxon>Spirochaetales</taxon>
        <taxon>Treponemataceae</taxon>
        <taxon>Treponema</taxon>
    </lineage>
</organism>
<comment type="caution">
    <text evidence="3">The sequence shown here is derived from an EMBL/GenBank/DDBJ whole genome shotgun (WGS) entry which is preliminary data.</text>
</comment>
<evidence type="ECO:0000313" key="4">
    <source>
        <dbReference type="Proteomes" id="UP000518887"/>
    </source>
</evidence>
<dbReference type="RefSeq" id="WP_184656790.1">
    <property type="nucleotide sequence ID" value="NZ_JACHFQ010000001.1"/>
</dbReference>
<feature type="region of interest" description="Disordered" evidence="1">
    <location>
        <begin position="573"/>
        <end position="595"/>
    </location>
</feature>
<evidence type="ECO:0000313" key="3">
    <source>
        <dbReference type="EMBL" id="MBB5224977.1"/>
    </source>
</evidence>
<dbReference type="AlphaFoldDB" id="A0A7W8G6W7"/>
<sequence>MKKLFKTLAALAVVAALGFGFVSCGGGDDDSSSGGGGSNSNSALAVFTCNSGYDTRTLTFYNDSTFKVIVSGESEPQAAGTYKFVSGDWENGTISLNATSGEKQETFTGTKTISEKKITFSSKTYILTGGTLKTPSDESGNSGKEPSQTEKKLLAEYNYDNLSLISFYSDNTFLFKFSDNDYSNESGTYSLVGNWNNGCVAIKNSSTSSYKNIESSVYVISDGVLKISYYKYSVKEIASGADKNVFPEMVYFPDNEEYSEKKIVGLFITNDETSESNKIYLGKIATFFFSDNTWLSTKKADSASGIQTSVLNTGTYTGVIDMNKRTSSSVTIASDGHTSSDTIKKDEFDRVYLSNGFKREYRFDADVFTSKEKYINYDKIAAIFDAPEEKGDNYTKEKLYVFYNYDSSSGKYLYEVLSIITAGDYTNINVLEISTYSKSGDWFDGKIKFSDGYFGNEIKDRVMTIGDVKYTRSYPEYKDTTAANGSATFEATIFGRKYSVKFNNGTYVQYCNGQEEAKGSYTMTGDFTNGTMRLNENQEYKNGSWKSKSEIIDCVITNGVLTNTYGSFIRVNSSSDSGNSSADSGSGNTGSTDTSVETQLAFNSTELNNKVYRYTTGKTDDWRFYIFTENKCYRDYGYTINNTQMLADNCGDATSDKETVTVTKKGDKYYVSDSIGSNREIKYVGNYEVPTTAELCLAHAKMEYYKFESANTTTRFDDNTKIDGRTDLVVAYSDGTFKFAEISRKSTLYLLTPDKKYMACFIKRSALKSSLFTYQNDGYIMIGYYNLNNSSPDISSSYMGSPYSGGESKNVCVSVVSDDSHHSLGKLPNKFLPAILNGYKIYSDSNCTQEITDWSAVPYNTNYKNAYIYAKLNS</sequence>
<gene>
    <name evidence="3" type="ORF">HNP76_000317</name>
</gene>
<feature type="chain" id="PRO_5031389954" description="Lipoprotein" evidence="2">
    <location>
        <begin position="25"/>
        <end position="874"/>
    </location>
</feature>
<dbReference type="Proteomes" id="UP000518887">
    <property type="component" value="Unassembled WGS sequence"/>
</dbReference>
<dbReference type="EMBL" id="JACHFQ010000001">
    <property type="protein sequence ID" value="MBB5224977.1"/>
    <property type="molecule type" value="Genomic_DNA"/>
</dbReference>
<evidence type="ECO:0008006" key="5">
    <source>
        <dbReference type="Google" id="ProtNLM"/>
    </source>
</evidence>
<keyword evidence="2" id="KW-0732">Signal</keyword>
<accession>A0A7W8G6W7</accession>
<dbReference type="PROSITE" id="PS51257">
    <property type="entry name" value="PROKAR_LIPOPROTEIN"/>
    <property type="match status" value="1"/>
</dbReference>
<feature type="signal peptide" evidence="2">
    <location>
        <begin position="1"/>
        <end position="24"/>
    </location>
</feature>
<evidence type="ECO:0000256" key="1">
    <source>
        <dbReference type="SAM" id="MobiDB-lite"/>
    </source>
</evidence>
<protein>
    <recommendedName>
        <fullName evidence="5">Lipoprotein</fullName>
    </recommendedName>
</protein>
<evidence type="ECO:0000256" key="2">
    <source>
        <dbReference type="SAM" id="SignalP"/>
    </source>
</evidence>
<proteinExistence type="predicted"/>